<dbReference type="InterPro" id="IPR052715">
    <property type="entry name" value="RAYT_transposase"/>
</dbReference>
<accession>A0ABW0T2G2</accession>
<reference evidence="3" key="1">
    <citation type="journal article" date="2019" name="Int. J. Syst. Evol. Microbiol.">
        <title>The Global Catalogue of Microorganisms (GCM) 10K type strain sequencing project: providing services to taxonomists for standard genome sequencing and annotation.</title>
        <authorList>
            <consortium name="The Broad Institute Genomics Platform"/>
            <consortium name="The Broad Institute Genome Sequencing Center for Infectious Disease"/>
            <person name="Wu L."/>
            <person name="Ma J."/>
        </authorList>
    </citation>
    <scope>NUCLEOTIDE SEQUENCE [LARGE SCALE GENOMIC DNA]</scope>
    <source>
        <strain evidence="3">CGMCC 1.13587</strain>
    </source>
</reference>
<dbReference type="Gene3D" id="3.30.70.1290">
    <property type="entry name" value="Transposase IS200-like"/>
    <property type="match status" value="1"/>
</dbReference>
<dbReference type="Proteomes" id="UP001596111">
    <property type="component" value="Unassembled WGS sequence"/>
</dbReference>
<dbReference type="PANTHER" id="PTHR36966">
    <property type="entry name" value="REP-ASSOCIATED TYROSINE TRANSPOSASE"/>
    <property type="match status" value="1"/>
</dbReference>
<dbReference type="NCBIfam" id="NF047646">
    <property type="entry name" value="REP_Tyr_transpos"/>
    <property type="match status" value="1"/>
</dbReference>
<proteinExistence type="predicted"/>
<dbReference type="SMART" id="SM01321">
    <property type="entry name" value="Y1_Tnp"/>
    <property type="match status" value="1"/>
</dbReference>
<organism evidence="2 3">
    <name type="scientific">Rhodanobacter terrae</name>
    <dbReference type="NCBI Taxonomy" id="418647"/>
    <lineage>
        <taxon>Bacteria</taxon>
        <taxon>Pseudomonadati</taxon>
        <taxon>Pseudomonadota</taxon>
        <taxon>Gammaproteobacteria</taxon>
        <taxon>Lysobacterales</taxon>
        <taxon>Rhodanobacteraceae</taxon>
        <taxon>Rhodanobacter</taxon>
    </lineage>
</organism>
<evidence type="ECO:0000259" key="1">
    <source>
        <dbReference type="SMART" id="SM01321"/>
    </source>
</evidence>
<dbReference type="EMBL" id="JBHSNG010000020">
    <property type="protein sequence ID" value="MFC5582605.1"/>
    <property type="molecule type" value="Genomic_DNA"/>
</dbReference>
<dbReference type="RefSeq" id="WP_377328844.1">
    <property type="nucleotide sequence ID" value="NZ_JBHSNG010000020.1"/>
</dbReference>
<dbReference type="InterPro" id="IPR002686">
    <property type="entry name" value="Transposase_17"/>
</dbReference>
<comment type="caution">
    <text evidence="2">The sequence shown here is derived from an EMBL/GenBank/DDBJ whole genome shotgun (WGS) entry which is preliminary data.</text>
</comment>
<protein>
    <submittedName>
        <fullName evidence="2">Transposase</fullName>
    </submittedName>
</protein>
<name>A0ABW0T2G2_9GAMM</name>
<gene>
    <name evidence="2" type="ORF">ACFPPB_15910</name>
</gene>
<keyword evidence="3" id="KW-1185">Reference proteome</keyword>
<evidence type="ECO:0000313" key="3">
    <source>
        <dbReference type="Proteomes" id="UP001596111"/>
    </source>
</evidence>
<dbReference type="PANTHER" id="PTHR36966:SF1">
    <property type="entry name" value="REP-ASSOCIATED TYROSINE TRANSPOSASE"/>
    <property type="match status" value="1"/>
</dbReference>
<dbReference type="SUPFAM" id="SSF143422">
    <property type="entry name" value="Transposase IS200-like"/>
    <property type="match status" value="1"/>
</dbReference>
<dbReference type="Pfam" id="PF01797">
    <property type="entry name" value="Y1_Tnp"/>
    <property type="match status" value="1"/>
</dbReference>
<dbReference type="InterPro" id="IPR036515">
    <property type="entry name" value="Transposase_17_sf"/>
</dbReference>
<feature type="domain" description="Transposase IS200-like" evidence="1">
    <location>
        <begin position="19"/>
        <end position="133"/>
    </location>
</feature>
<evidence type="ECO:0000313" key="2">
    <source>
        <dbReference type="EMBL" id="MFC5582605.1"/>
    </source>
</evidence>
<sequence length="163" mass="18331">MLSFPHSGRQALRRGRVSIPGQIYLLTTTTRHRRRLFADTASAQAASRVIHSAPTWGDSRLLAWVLMPDHWHGLLQLGDEPLGRVMNRFKGGTSRALHASGQMEGAPWDRSFHDRALRSGEDVREVARYIVANPIRAGLADNVLGYPYWNATWLDHDTPTLLL</sequence>